<reference evidence="1" key="1">
    <citation type="submission" date="2023-07" db="EMBL/GenBank/DDBJ databases">
        <title>Black Yeasts Isolated from many extreme environments.</title>
        <authorList>
            <person name="Coleine C."/>
            <person name="Stajich J.E."/>
            <person name="Selbmann L."/>
        </authorList>
    </citation>
    <scope>NUCLEOTIDE SEQUENCE</scope>
    <source>
        <strain evidence="1">CCFEE 5714</strain>
    </source>
</reference>
<gene>
    <name evidence="1" type="ORF">LTR37_003120</name>
</gene>
<sequence length="682" mass="77472">MAGAKRSSKRQARLAFSPLPSSSPAAKGYNKQIQERAAAVSLDALSSSAKRRKLRDNDLEMAQMDGVNDSIPTPAASLEQGLRSEDGSESEPVRSTQRRQSTQQSSKRKARQQRIDLSSTREPSSFSPGVKLSSPSRPQASSRASMFSTQRRQRPIADISSEESAGNSPSPRKLTDKTKSKSKRSSQTARANGSGTRRTRASQKPIPVDSDSDEDNIVVGNGPPQVIENESDEEDDYMPTAMGTQRRKRTRRASLDSFIDSSPSRAIDRDSDVEIIEKPQKSTKRRRQDESEEADEDEEAPVTPGRRRLKRPRQLSQRERDDLDDDVEDLQQSSDAETSARTPRNMQTAQKTARKSALDQLRLKRSGLQPTQPEQEGEEEEPGEYGSDEEEEDYPKPMSSSQMFNENDDDAAFLEDDEEEEDPLGVPDGVPIEFTRFASMKPKELFKHAVEWMIQKKINPAFNKDDSLYRLTFQKLDDEATGLTASKFVSSVWTADFKIALESRPEIAYESIDRNSAEHYLRDHCDACNRTNHPCTYQIQFLGKPYHRNTLEEVAGNDDDDDEDSSSEDAADQPAWNAQDQEVVPENKIFYVGKFCMSNAQTSHALRHWRYHLNEFVGDWLTRRGYNTAERIVERDQLSTKKRGRLANKIVDRMEEEKVVKQLWQDFRRNIDEARDSKQGRW</sequence>
<name>A0ACC3NRG7_9PEZI</name>
<dbReference type="Proteomes" id="UP001281147">
    <property type="component" value="Unassembled WGS sequence"/>
</dbReference>
<protein>
    <submittedName>
        <fullName evidence="1">Uncharacterized protein</fullName>
    </submittedName>
</protein>
<keyword evidence="2" id="KW-1185">Reference proteome</keyword>
<organism evidence="1 2">
    <name type="scientific">Vermiconidia calcicola</name>
    <dbReference type="NCBI Taxonomy" id="1690605"/>
    <lineage>
        <taxon>Eukaryota</taxon>
        <taxon>Fungi</taxon>
        <taxon>Dikarya</taxon>
        <taxon>Ascomycota</taxon>
        <taxon>Pezizomycotina</taxon>
        <taxon>Dothideomycetes</taxon>
        <taxon>Dothideomycetidae</taxon>
        <taxon>Mycosphaerellales</taxon>
        <taxon>Extremaceae</taxon>
        <taxon>Vermiconidia</taxon>
    </lineage>
</organism>
<accession>A0ACC3NRG7</accession>
<dbReference type="EMBL" id="JAUTXU010000017">
    <property type="protein sequence ID" value="KAK3721564.1"/>
    <property type="molecule type" value="Genomic_DNA"/>
</dbReference>
<proteinExistence type="predicted"/>
<evidence type="ECO:0000313" key="2">
    <source>
        <dbReference type="Proteomes" id="UP001281147"/>
    </source>
</evidence>
<evidence type="ECO:0000313" key="1">
    <source>
        <dbReference type="EMBL" id="KAK3721564.1"/>
    </source>
</evidence>
<comment type="caution">
    <text evidence="1">The sequence shown here is derived from an EMBL/GenBank/DDBJ whole genome shotgun (WGS) entry which is preliminary data.</text>
</comment>